<dbReference type="Pfam" id="PF16987">
    <property type="entry name" value="KIX_2"/>
    <property type="match status" value="1"/>
</dbReference>
<dbReference type="Pfam" id="PF05397">
    <property type="entry name" value="Med15_fungi"/>
    <property type="match status" value="1"/>
</dbReference>
<feature type="compositionally biased region" description="Polar residues" evidence="5">
    <location>
        <begin position="364"/>
        <end position="374"/>
    </location>
</feature>
<dbReference type="InterPro" id="IPR036529">
    <property type="entry name" value="KIX_dom_sf"/>
</dbReference>
<keyword evidence="3" id="KW-0539">Nucleus</keyword>
<feature type="compositionally biased region" description="Polar residues" evidence="5">
    <location>
        <begin position="582"/>
        <end position="624"/>
    </location>
</feature>
<comment type="subcellular location">
    <subcellularLocation>
        <location evidence="1">Nucleus</location>
    </subcellularLocation>
</comment>
<dbReference type="PANTHER" id="PTHR46188">
    <property type="entry name" value="BOLA-LIKE PROTEIN 3"/>
    <property type="match status" value="1"/>
</dbReference>
<accession>A0AAD5U149</accession>
<feature type="region of interest" description="Disordered" evidence="5">
    <location>
        <begin position="294"/>
        <end position="378"/>
    </location>
</feature>
<dbReference type="Pfam" id="PF01722">
    <property type="entry name" value="BolA"/>
    <property type="match status" value="1"/>
</dbReference>
<keyword evidence="4" id="KW-0175">Coiled coil</keyword>
<feature type="domain" description="Mediator complex subunit 15 KIX" evidence="6">
    <location>
        <begin position="126"/>
        <end position="194"/>
    </location>
</feature>
<gene>
    <name evidence="7" type="primary">BOLA2</name>
    <name evidence="7" type="ORF">HK099_006485</name>
</gene>
<comment type="similarity">
    <text evidence="2">Belongs to the BolA/IbaG family.</text>
</comment>
<dbReference type="GO" id="GO:0016592">
    <property type="term" value="C:mediator complex"/>
    <property type="evidence" value="ECO:0007669"/>
    <property type="project" value="InterPro"/>
</dbReference>
<evidence type="ECO:0000256" key="4">
    <source>
        <dbReference type="SAM" id="Coils"/>
    </source>
</evidence>
<feature type="coiled-coil region" evidence="4">
    <location>
        <begin position="882"/>
        <end position="909"/>
    </location>
</feature>
<reference evidence="7" key="1">
    <citation type="submission" date="2020-05" db="EMBL/GenBank/DDBJ databases">
        <title>Phylogenomic resolution of chytrid fungi.</title>
        <authorList>
            <person name="Stajich J.E."/>
            <person name="Amses K."/>
            <person name="Simmons R."/>
            <person name="Seto K."/>
            <person name="Myers J."/>
            <person name="Bonds A."/>
            <person name="Quandt C.A."/>
            <person name="Barry K."/>
            <person name="Liu P."/>
            <person name="Grigoriev I."/>
            <person name="Longcore J.E."/>
            <person name="James T.Y."/>
        </authorList>
    </citation>
    <scope>NUCLEOTIDE SEQUENCE</scope>
    <source>
        <strain evidence="7">JEL0476</strain>
    </source>
</reference>
<dbReference type="GO" id="GO:0006357">
    <property type="term" value="P:regulation of transcription by RNA polymerase II"/>
    <property type="evidence" value="ECO:0007669"/>
    <property type="project" value="InterPro"/>
</dbReference>
<evidence type="ECO:0000256" key="3">
    <source>
        <dbReference type="ARBA" id="ARBA00023242"/>
    </source>
</evidence>
<proteinExistence type="inferred from homology"/>
<dbReference type="PANTHER" id="PTHR46188:SF1">
    <property type="entry name" value="BOLA-LIKE PROTEIN 3"/>
    <property type="match status" value="1"/>
</dbReference>
<dbReference type="InterPro" id="IPR036546">
    <property type="entry name" value="MED15_KIX"/>
</dbReference>
<keyword evidence="8" id="KW-1185">Reference proteome</keyword>
<dbReference type="InterPro" id="IPR002634">
    <property type="entry name" value="BolA"/>
</dbReference>
<dbReference type="Gene3D" id="1.10.246.20">
    <property type="entry name" value="Coactivator CBP, KIX domain"/>
    <property type="match status" value="1"/>
</dbReference>
<comment type="caution">
    <text evidence="7">The sequence shown here is derived from an EMBL/GenBank/DDBJ whole genome shotgun (WGS) entry which is preliminary data.</text>
</comment>
<dbReference type="Proteomes" id="UP001211065">
    <property type="component" value="Unassembled WGS sequence"/>
</dbReference>
<dbReference type="GO" id="GO:0003712">
    <property type="term" value="F:transcription coregulator activity"/>
    <property type="evidence" value="ECO:0007669"/>
    <property type="project" value="InterPro"/>
</dbReference>
<dbReference type="AlphaFoldDB" id="A0AAD5U149"/>
<feature type="compositionally biased region" description="Polar residues" evidence="5">
    <location>
        <begin position="294"/>
        <end position="303"/>
    </location>
</feature>
<dbReference type="InterPro" id="IPR036065">
    <property type="entry name" value="BolA-like_sf"/>
</dbReference>
<dbReference type="Gene3D" id="3.30.300.90">
    <property type="entry name" value="BolA-like"/>
    <property type="match status" value="1"/>
</dbReference>
<sequence length="1255" mass="139378">MYGQTTPPSHNFNQSSFQSTSIPYQQLLANQQQLQFQFLNMQQQDNPQTNFNQLQMQQLQQQRLLHLQQQQQISAQQLNSTSQAQLQSGLANQNQTLLFNNNQIRPQQSQLNSQRHVPQSLQQLTSGVNEQERINIIYNFIKLLRTVIPPQAEERIQFLAQNLELKAFRTATSREMYITTIHQQMASISQKRTADLIGNNGMPSSTLVIDNPVSPHLLAGQSSVHVGAQQSPQMLPSELQRLQNQQQQAYDQQQKILQQSNHLQMLQEQKNLQPQSLLQQQGILPASGANILNNGVNNSTVSQQHEKEQFYQKNDANEKSDVSQKDTAKYSDKQNPEPSSTAINSPKTGKKSPSPKVDKRDKNTLPSNKNAHSNSTSVTSVAAAVTGVKNHNANNISHNSGSVTATTISSVTPVTTQSNKTNVSGANLSSSAQSNLCEIGLPNSVGQAHASDSSIIASAAAGAPVAIRMTPANLTEEQKVTVVEKIKDMAPLYRNIHYWIEVLITYGSEKELDMVKKLQGMKRMLEAQLEGFQLNQGVYYLTPETVTQLQQNLYRFYQYTENLKIQHSRIASMQQGMGGGTANSKENATVNGLHDNASSHTHSQDLSLGTSQPHIGTTQQQSNMPFPTGMLKEPELLQNFNRINQHGKVIENLPQQNIHMGVNVNNAGMGMVGQSPNLFLNQMNGAQLPNSGHMMFSPQVQANQSQLTQQLQQILQTQFLNQSFQNIHTTSSEQLLNTSNPVRQHLVISPQLSTGHLSGKSTNSTGVNPVATANITSSPQFSQQGQNIQHQQTEINLSPKTNTVVPIPKTNTETQSLNSVVQPLAESRDQVINSNYQLKGDAPIPSLGPQQQNIFLNNNITGGVTIQPATQGMGSQYVNLNAEQQNALKKQMEQQIQQNMNNRLNQQQEIGKQILLHLEPNHQLSETLSNSQQLQGKALLQQPQPQTVQNIQQNEIISENDKSEVTSQLRPHIAISPLNIATTLSPNPISNLNGPQDNNEDSLFDFNYESPPPTKLDESVELVFSGGECGTKRPKPETFEDEIQLEKKRKNTFEEESNSVSHSLDEFQSFLTPPVSDTLGKESKKHFLEEELKALEKKYPIFKSVIMKEEPPATGDFFLSDGGITVVSSTCKNFKLIFKINSRSDYENDNADCDSFLRFSERVGLISVDCQELDSSATGKSELENAFAVLNPIKVEVVDTSSGCGECFEVVIVSEKFEGLKTLQRHRLVNETGKELISKLHAFSVKTFTKKEYEK</sequence>
<evidence type="ECO:0000256" key="5">
    <source>
        <dbReference type="SAM" id="MobiDB-lite"/>
    </source>
</evidence>
<evidence type="ECO:0000259" key="6">
    <source>
        <dbReference type="Pfam" id="PF16987"/>
    </source>
</evidence>
<organism evidence="7 8">
    <name type="scientific">Clydaea vesicula</name>
    <dbReference type="NCBI Taxonomy" id="447962"/>
    <lineage>
        <taxon>Eukaryota</taxon>
        <taxon>Fungi</taxon>
        <taxon>Fungi incertae sedis</taxon>
        <taxon>Chytridiomycota</taxon>
        <taxon>Chytridiomycota incertae sedis</taxon>
        <taxon>Chytridiomycetes</taxon>
        <taxon>Lobulomycetales</taxon>
        <taxon>Lobulomycetaceae</taxon>
        <taxon>Clydaea</taxon>
    </lineage>
</organism>
<dbReference type="SUPFAM" id="SSF82657">
    <property type="entry name" value="BolA-like"/>
    <property type="match status" value="1"/>
</dbReference>
<feature type="compositionally biased region" description="Basic and acidic residues" evidence="5">
    <location>
        <begin position="304"/>
        <end position="335"/>
    </location>
</feature>
<evidence type="ECO:0000256" key="1">
    <source>
        <dbReference type="ARBA" id="ARBA00004123"/>
    </source>
</evidence>
<dbReference type="InterPro" id="IPR008626">
    <property type="entry name" value="Mediator_Med15_fun"/>
</dbReference>
<name>A0AAD5U149_9FUNG</name>
<evidence type="ECO:0000313" key="7">
    <source>
        <dbReference type="EMBL" id="KAJ3215192.1"/>
    </source>
</evidence>
<evidence type="ECO:0000256" key="2">
    <source>
        <dbReference type="ARBA" id="ARBA00005578"/>
    </source>
</evidence>
<dbReference type="InterPro" id="IPR052275">
    <property type="entry name" value="Mt_Fe-S_assembly_factor"/>
</dbReference>
<feature type="compositionally biased region" description="Low complexity" evidence="5">
    <location>
        <begin position="345"/>
        <end position="355"/>
    </location>
</feature>
<feature type="region of interest" description="Disordered" evidence="5">
    <location>
        <begin position="575"/>
        <end position="624"/>
    </location>
</feature>
<dbReference type="GO" id="GO:0005759">
    <property type="term" value="C:mitochondrial matrix"/>
    <property type="evidence" value="ECO:0007669"/>
    <property type="project" value="TreeGrafter"/>
</dbReference>
<evidence type="ECO:0000313" key="8">
    <source>
        <dbReference type="Proteomes" id="UP001211065"/>
    </source>
</evidence>
<protein>
    <submittedName>
        <fullName evidence="7">BolA-like protein 2</fullName>
    </submittedName>
</protein>
<dbReference type="EMBL" id="JADGJW010000561">
    <property type="protein sequence ID" value="KAJ3215192.1"/>
    <property type="molecule type" value="Genomic_DNA"/>
</dbReference>